<dbReference type="GO" id="GO:0005829">
    <property type="term" value="C:cytosol"/>
    <property type="evidence" value="ECO:0007669"/>
    <property type="project" value="TreeGrafter"/>
</dbReference>
<comment type="caution">
    <text evidence="9">The sequence shown here is derived from an EMBL/GenBank/DDBJ whole genome shotgun (WGS) entry which is preliminary data.</text>
</comment>
<accession>A0A1V4AWH0</accession>
<dbReference type="FunFam" id="3.30.70.250:FF:000001">
    <property type="entry name" value="Malonyl CoA-acyl carrier protein transacylase"/>
    <property type="match status" value="1"/>
</dbReference>
<comment type="catalytic activity">
    <reaction evidence="5 6">
        <text>holo-[ACP] + malonyl-CoA = malonyl-[ACP] + CoA</text>
        <dbReference type="Rhea" id="RHEA:41792"/>
        <dbReference type="Rhea" id="RHEA-COMP:9623"/>
        <dbReference type="Rhea" id="RHEA-COMP:9685"/>
        <dbReference type="ChEBI" id="CHEBI:57287"/>
        <dbReference type="ChEBI" id="CHEBI:57384"/>
        <dbReference type="ChEBI" id="CHEBI:64479"/>
        <dbReference type="ChEBI" id="CHEBI:78449"/>
        <dbReference type="EC" id="2.3.1.39"/>
    </reaction>
</comment>
<dbReference type="InterPro" id="IPR024925">
    <property type="entry name" value="Malonyl_CoA-ACP_transAc"/>
</dbReference>
<reference evidence="9 10" key="1">
    <citation type="journal article" date="2017" name="Water Res.">
        <title>Discovery and metagenomic analysis of an anammox bacterial enrichment related to Candidatus "Brocadia caroliniensis" in a full-scale glycerol-fed nitritation-denitritation separate centrate treatment process.</title>
        <authorList>
            <person name="Park H."/>
            <person name="Brotto A.C."/>
            <person name="van Loosdrecht M.C."/>
            <person name="Chandran K."/>
        </authorList>
    </citation>
    <scope>NUCLEOTIDE SEQUENCE [LARGE SCALE GENOMIC DNA]</scope>
    <source>
        <strain evidence="9">26THWARD</strain>
    </source>
</reference>
<dbReference type="STRING" id="1004156.AYP45_03210"/>
<dbReference type="InterPro" id="IPR016036">
    <property type="entry name" value="Malonyl_transacylase_ACP-bd"/>
</dbReference>
<evidence type="ECO:0000256" key="6">
    <source>
        <dbReference type="PIRNR" id="PIRNR000446"/>
    </source>
</evidence>
<evidence type="ECO:0000256" key="4">
    <source>
        <dbReference type="ARBA" id="ARBA00023315"/>
    </source>
</evidence>
<dbReference type="PANTHER" id="PTHR42681:SF1">
    <property type="entry name" value="MALONYL-COA-ACYL CARRIER PROTEIN TRANSACYLASE, MITOCHONDRIAL"/>
    <property type="match status" value="1"/>
</dbReference>
<evidence type="ECO:0000256" key="5">
    <source>
        <dbReference type="ARBA" id="ARBA00048462"/>
    </source>
</evidence>
<sequence>MVERVRKTALLFPGQGSQYVGMGKDFYTHFKEAREIFNLANEILGLDIAALCFQGKQEELNKTSVCQPAILVTSLAILEVLKRNPSGFAGECQAAAGLSLGEYTAHVAAGSMTFQDAVRLVYKRGLFMQEACNVNPGGMVSIIGLEDKKVEQICAEMMPMGVLCAANYNSPGQVVISGEKPLLEKASVLAKERGARIVVPLKVDGAFHSDLMIPASDKLARELEATPVSKPHVPVVANIHARYVREPDEIKASLSKQLNSPVRWHQSIALLIQNGFDQFYEIGPGKTLAGLMKRIDATREIKSIDTVAAFEDIGKSI</sequence>
<dbReference type="SUPFAM" id="SSF55048">
    <property type="entry name" value="Probable ACP-binding domain of malonyl-CoA ACP transacylase"/>
    <property type="match status" value="1"/>
</dbReference>
<comment type="similarity">
    <text evidence="6">Belongs to the fabD family.</text>
</comment>
<dbReference type="PIRSF" id="PIRSF000446">
    <property type="entry name" value="Mct"/>
    <property type="match status" value="1"/>
</dbReference>
<dbReference type="Gene3D" id="3.30.70.250">
    <property type="entry name" value="Malonyl-CoA ACP transacylase, ACP-binding"/>
    <property type="match status" value="1"/>
</dbReference>
<dbReference type="GO" id="GO:0006633">
    <property type="term" value="P:fatty acid biosynthetic process"/>
    <property type="evidence" value="ECO:0007669"/>
    <property type="project" value="TreeGrafter"/>
</dbReference>
<evidence type="ECO:0000256" key="1">
    <source>
        <dbReference type="ARBA" id="ARBA00013258"/>
    </source>
</evidence>
<dbReference type="AlphaFoldDB" id="A0A1V4AWH0"/>
<evidence type="ECO:0000313" key="10">
    <source>
        <dbReference type="Proteomes" id="UP000189681"/>
    </source>
</evidence>
<evidence type="ECO:0000256" key="7">
    <source>
        <dbReference type="PIRSR" id="PIRSR000446-1"/>
    </source>
</evidence>
<name>A0A1V4AWH0_9BACT</name>
<dbReference type="EC" id="2.3.1.39" evidence="1 6"/>
<dbReference type="InterPro" id="IPR004410">
    <property type="entry name" value="Malonyl_CoA-ACP_transAc_FabD"/>
</dbReference>
<dbReference type="InterPro" id="IPR016035">
    <property type="entry name" value="Acyl_Trfase/lysoPLipase"/>
</dbReference>
<evidence type="ECO:0000256" key="3">
    <source>
        <dbReference type="ARBA" id="ARBA00022679"/>
    </source>
</evidence>
<evidence type="ECO:0000259" key="8">
    <source>
        <dbReference type="SMART" id="SM00827"/>
    </source>
</evidence>
<evidence type="ECO:0000256" key="2">
    <source>
        <dbReference type="ARBA" id="ARBA00018953"/>
    </source>
</evidence>
<proteinExistence type="inferred from homology"/>
<protein>
    <recommendedName>
        <fullName evidence="2 6">Malonyl CoA-acyl carrier protein transacylase</fullName>
        <ecNumber evidence="1 6">2.3.1.39</ecNumber>
    </recommendedName>
</protein>
<keyword evidence="3 6" id="KW-0808">Transferase</keyword>
<dbReference type="SMART" id="SM00827">
    <property type="entry name" value="PKS_AT"/>
    <property type="match status" value="1"/>
</dbReference>
<feature type="active site" evidence="7">
    <location>
        <position position="99"/>
    </location>
</feature>
<dbReference type="Gene3D" id="3.40.366.10">
    <property type="entry name" value="Malonyl-Coenzyme A Acyl Carrier Protein, domain 2"/>
    <property type="match status" value="1"/>
</dbReference>
<dbReference type="SUPFAM" id="SSF52151">
    <property type="entry name" value="FabD/lysophospholipase-like"/>
    <property type="match status" value="1"/>
</dbReference>
<dbReference type="GO" id="GO:0004314">
    <property type="term" value="F:[acyl-carrier-protein] S-malonyltransferase activity"/>
    <property type="evidence" value="ECO:0007669"/>
    <property type="project" value="UniProtKB-EC"/>
</dbReference>
<dbReference type="InterPro" id="IPR014043">
    <property type="entry name" value="Acyl_transferase_dom"/>
</dbReference>
<dbReference type="InterPro" id="IPR001227">
    <property type="entry name" value="Ac_transferase_dom_sf"/>
</dbReference>
<gene>
    <name evidence="9" type="ORF">AYP45_03210</name>
</gene>
<dbReference type="Pfam" id="PF00698">
    <property type="entry name" value="Acyl_transf_1"/>
    <property type="match status" value="1"/>
</dbReference>
<dbReference type="NCBIfam" id="TIGR00128">
    <property type="entry name" value="fabD"/>
    <property type="match status" value="1"/>
</dbReference>
<feature type="active site" evidence="7">
    <location>
        <position position="208"/>
    </location>
</feature>
<dbReference type="PANTHER" id="PTHR42681">
    <property type="entry name" value="MALONYL-COA-ACYL CARRIER PROTEIN TRANSACYLASE, MITOCHONDRIAL"/>
    <property type="match status" value="1"/>
</dbReference>
<dbReference type="EMBL" id="AYTS01000029">
    <property type="protein sequence ID" value="OOP57465.1"/>
    <property type="molecule type" value="Genomic_DNA"/>
</dbReference>
<evidence type="ECO:0000313" key="9">
    <source>
        <dbReference type="EMBL" id="OOP57465.1"/>
    </source>
</evidence>
<feature type="domain" description="Malonyl-CoA:ACP transacylase (MAT)" evidence="8">
    <location>
        <begin position="11"/>
        <end position="312"/>
    </location>
</feature>
<dbReference type="InterPro" id="IPR050858">
    <property type="entry name" value="Mal-CoA-ACP_Trans/PKS_FabD"/>
</dbReference>
<keyword evidence="4 6" id="KW-0012">Acyltransferase</keyword>
<dbReference type="Proteomes" id="UP000189681">
    <property type="component" value="Unassembled WGS sequence"/>
</dbReference>
<organism evidence="9 10">
    <name type="scientific">Candidatus Brocadia carolinensis</name>
    <dbReference type="NCBI Taxonomy" id="1004156"/>
    <lineage>
        <taxon>Bacteria</taxon>
        <taxon>Pseudomonadati</taxon>
        <taxon>Planctomycetota</taxon>
        <taxon>Candidatus Brocadiia</taxon>
        <taxon>Candidatus Brocadiales</taxon>
        <taxon>Candidatus Brocadiaceae</taxon>
        <taxon>Candidatus Brocadia</taxon>
    </lineage>
</organism>